<dbReference type="GeneID" id="3294250"/>
<reference evidence="1 3" key="1">
    <citation type="journal article" date="2005" name="PLoS Biol.">
        <title>Three Prochlorococcus cyanophage genomes: signature features and ecological interpretations.</title>
        <authorList>
            <person name="Sullivan M.B."/>
            <person name="Coleman M.L."/>
            <person name="Weigele P."/>
            <person name="Rohwer F."/>
            <person name="Chisholm S.W."/>
        </authorList>
    </citation>
    <scope>NUCLEOTIDE SEQUENCE</scope>
</reference>
<evidence type="ECO:0000313" key="4">
    <source>
        <dbReference type="Proteomes" id="UP000013923"/>
    </source>
</evidence>
<dbReference type="RefSeq" id="YP_214295.1">
    <property type="nucleotide sequence ID" value="NC_006883.2"/>
</dbReference>
<accession>Q58MU1</accession>
<dbReference type="Proteomes" id="UP000013923">
    <property type="component" value="Genome"/>
</dbReference>
<dbReference type="Proteomes" id="UP000000991">
    <property type="component" value="Segment"/>
</dbReference>
<dbReference type="EMBL" id="GU071092">
    <property type="protein sequence ID" value="ACY75939.1"/>
    <property type="molecule type" value="Genomic_DNA"/>
</dbReference>
<dbReference type="KEGG" id="vg:3294250"/>
<evidence type="ECO:0000313" key="3">
    <source>
        <dbReference type="Proteomes" id="UP000000991"/>
    </source>
</evidence>
<protein>
    <submittedName>
        <fullName evidence="1">Uncharacterized protein</fullName>
    </submittedName>
</protein>
<organism evidence="1 3">
    <name type="scientific">Prochlorococcus phage P-SSM2</name>
    <dbReference type="NCBI Taxonomy" id="268746"/>
    <lineage>
        <taxon>Viruses</taxon>
        <taxon>Duplodnaviria</taxon>
        <taxon>Heunggongvirae</taxon>
        <taxon>Uroviricota</taxon>
        <taxon>Caudoviricetes</taxon>
        <taxon>Pantevenvirales</taxon>
        <taxon>Kyanoviridae</taxon>
        <taxon>Salacisavirus</taxon>
        <taxon>Salacisavirus pssm2</taxon>
    </lineage>
</organism>
<dbReference type="EMBL" id="AY939844">
    <property type="protein sequence ID" value="AAX44441.1"/>
    <property type="molecule type" value="Genomic_DNA"/>
</dbReference>
<reference evidence="2 4" key="2">
    <citation type="submission" date="2009-10" db="EMBL/GenBank/DDBJ databases">
        <title>The Genome Sequence of Prochlorococcus phage P-SSM2.</title>
        <authorList>
            <consortium name="The Broad Institute Genome Sequencing Platform"/>
            <person name="Henn M.R."/>
            <person name="Sullivan M.S."/>
            <person name="Osburne M.S."/>
            <person name="Levin J."/>
            <person name="Malboeuf C."/>
            <person name="Casali M."/>
            <person name="Russ C."/>
            <person name="Lennon N."/>
            <person name="Chapman S.B."/>
            <person name="Erlich R."/>
            <person name="Young S.K."/>
            <person name="Koehrsen M."/>
            <person name="Yandava C."/>
            <person name="Zeng Q."/>
            <person name="Alvarado L."/>
            <person name="Anderson S."/>
            <person name="Berlin A."/>
            <person name="Borenstein D."/>
            <person name="Chen Z."/>
            <person name="Engels R."/>
            <person name="Freedman E."/>
            <person name="Gellesch M."/>
            <person name="Goldberg J."/>
            <person name="Green L."/>
            <person name="Griggs A."/>
            <person name="Gujja S."/>
            <person name="Heilman E.R."/>
            <person name="Heiman D."/>
            <person name="Hepburn T."/>
            <person name="Howarth C."/>
            <person name="Jen D."/>
            <person name="Larson L."/>
            <person name="Lewis B."/>
            <person name="Mehta T."/>
            <person name="Park D."/>
            <person name="Pearson M."/>
            <person name="Richards J."/>
            <person name="Rizzolo K."/>
            <person name="Roberts A."/>
            <person name="Ryan E."/>
            <person name="Saif S."/>
            <person name="Shea T."/>
            <person name="Shenoy N."/>
            <person name="Sisk P."/>
            <person name="Stolte C."/>
            <person name="Sykes S."/>
            <person name="Walk T."/>
            <person name="White J."/>
            <person name="Yu Q."/>
            <person name="Coleman M.L."/>
            <person name="Huang K.H."/>
            <person name="Weigele P.R."/>
            <person name="DeFrancesco A.S."/>
            <person name="Kern S.E."/>
            <person name="Thompson L.R."/>
            <person name="Fu R."/>
            <person name="Hombeck B."/>
            <person name="Chisholm S.W."/>
            <person name="Haas B."/>
            <person name="Nusbaum C."/>
            <person name="Birren B."/>
        </authorList>
    </citation>
    <scope>NUCLEOTIDE SEQUENCE [LARGE SCALE GENOMIC DNA]</scope>
    <source>
        <strain evidence="2">P-SSM2</strain>
    </source>
</reference>
<evidence type="ECO:0000313" key="1">
    <source>
        <dbReference type="EMBL" id="AAX44441.1"/>
    </source>
</evidence>
<sequence length="62" mass="7244">MLEINTTKNKELGLWDITATLTLPPITVTRLKKDKNDVEYELRNAFSEVIQEIVEKHCEEEL</sequence>
<proteinExistence type="predicted"/>
<gene>
    <name evidence="2" type="ORF">PCMG_00063</name>
    <name evidence="1" type="ORF">PSSM2_063</name>
</gene>
<evidence type="ECO:0000313" key="2">
    <source>
        <dbReference type="EMBL" id="ACY75939.1"/>
    </source>
</evidence>
<reference evidence="1 3" key="3">
    <citation type="journal article" date="2010" name="Environ. Microbiol.">
        <title>Genomic analysis of oceanic cyanobacterial myoviruses compared with T4-like myoviruses from diverse hosts and environments.</title>
        <authorList>
            <person name="Sullivan M.B."/>
            <person name="Huang K.H."/>
            <person name="Ignacio-Espinoza J.C."/>
            <person name="Berlin A.M."/>
            <person name="Kelly L."/>
            <person name="Weigele P.R."/>
            <person name="DeFrancesco A.S."/>
            <person name="Kern S.E."/>
            <person name="Thompson L.R."/>
            <person name="Young S."/>
            <person name="Yandava C."/>
            <person name="Fu R."/>
            <person name="Krastins B."/>
            <person name="Chase M."/>
            <person name="Sarracino D."/>
            <person name="Osburne M.S."/>
            <person name="Henn M.R."/>
            <person name="Chisholm S.W."/>
        </authorList>
    </citation>
    <scope>NUCLEOTIDE SEQUENCE [LARGE SCALE GENOMIC DNA]</scope>
</reference>
<organismHost>
    <name type="scientific">Prochlorococcus</name>
    <dbReference type="NCBI Taxonomy" id="1218"/>
</organismHost>
<name>Q58MU1_BPPRM</name>
<dbReference type="OrthoDB" id="40705at10239"/>
<keyword evidence="3" id="KW-1185">Reference proteome</keyword>